<keyword evidence="3" id="KW-1185">Reference proteome</keyword>
<reference evidence="2 3" key="1">
    <citation type="journal article" date="2016" name="Sci. Rep.">
        <title>Metabolic traits of an uncultured archaeal lineage -MSBL1- from brine pools of the Red Sea.</title>
        <authorList>
            <person name="Mwirichia R."/>
            <person name="Alam I."/>
            <person name="Rashid M."/>
            <person name="Vinu M."/>
            <person name="Ba-Alawi W."/>
            <person name="Anthony Kamau A."/>
            <person name="Kamanda Ngugi D."/>
            <person name="Goker M."/>
            <person name="Klenk H.P."/>
            <person name="Bajic V."/>
            <person name="Stingl U."/>
        </authorList>
    </citation>
    <scope>NUCLEOTIDE SEQUENCE [LARGE SCALE GENOMIC DNA]</scope>
    <source>
        <strain evidence="2">SCGC-AAA259O05</strain>
    </source>
</reference>
<sequence length="290" mass="34759">MDWPSYGVSYTRKGGRNKNKYFRIEGEAKTHYVDFPNQLTQNFFSELLGRISQKHPNKPEKQYEKALEVKQEYNEKLQEHGYDFLTYVVVKGKTGEKPTFGIQVRIYEDKFKNFLEEFSQTTDLNLSEKYRYLMLSRFSTLVIESKSERTSKSGIEDLQNEIKELVEEDLEVIDQKLDNIISKVKKWQVELQKYWSNRSLWKYFNTYPSTLLYLMEMESILENIKILIQRGAITPSYREMRKLLENLSWSIFDDFLFINSKYYRFQTENPKKNLPEPRSFLNFHTASFVC</sequence>
<accession>A0A133V4L3</accession>
<comment type="caution">
    <text evidence="2">The sequence shown here is derived from an EMBL/GenBank/DDBJ whole genome shotgun (WGS) entry which is preliminary data.</text>
</comment>
<feature type="coiled-coil region" evidence="1">
    <location>
        <begin position="148"/>
        <end position="175"/>
    </location>
</feature>
<dbReference type="EMBL" id="LHXV01000014">
    <property type="protein sequence ID" value="KXB01392.1"/>
    <property type="molecule type" value="Genomic_DNA"/>
</dbReference>
<proteinExistence type="predicted"/>
<evidence type="ECO:0000313" key="3">
    <source>
        <dbReference type="Proteomes" id="UP000070344"/>
    </source>
</evidence>
<protein>
    <submittedName>
        <fullName evidence="2">Uncharacterized protein</fullName>
    </submittedName>
</protein>
<dbReference type="Proteomes" id="UP000070344">
    <property type="component" value="Unassembled WGS sequence"/>
</dbReference>
<gene>
    <name evidence="2" type="ORF">AKJ41_01725</name>
</gene>
<dbReference type="AlphaFoldDB" id="A0A133V4L3"/>
<evidence type="ECO:0000256" key="1">
    <source>
        <dbReference type="SAM" id="Coils"/>
    </source>
</evidence>
<name>A0A133V4L3_9EURY</name>
<organism evidence="2 3">
    <name type="scientific">candidate division MSBL1 archaeon SCGC-AAA259O05</name>
    <dbReference type="NCBI Taxonomy" id="1698271"/>
    <lineage>
        <taxon>Archaea</taxon>
        <taxon>Methanobacteriati</taxon>
        <taxon>Methanobacteriota</taxon>
        <taxon>candidate division MSBL1</taxon>
    </lineage>
</organism>
<evidence type="ECO:0000313" key="2">
    <source>
        <dbReference type="EMBL" id="KXB01392.1"/>
    </source>
</evidence>
<keyword evidence="1" id="KW-0175">Coiled coil</keyword>